<dbReference type="RefSeq" id="WP_249286942.1">
    <property type="nucleotide sequence ID" value="NZ_JACRWC010000072.1"/>
</dbReference>
<dbReference type="SUPFAM" id="SSF52218">
    <property type="entry name" value="Flavoproteins"/>
    <property type="match status" value="1"/>
</dbReference>
<evidence type="ECO:0000256" key="1">
    <source>
        <dbReference type="ARBA" id="ARBA00022630"/>
    </source>
</evidence>
<name>A0A923SLQ6_9FIRM</name>
<evidence type="ECO:0000313" key="5">
    <source>
        <dbReference type="Proteomes" id="UP000644115"/>
    </source>
</evidence>
<dbReference type="AlphaFoldDB" id="A0A923SLQ6"/>
<keyword evidence="2" id="KW-0288">FMN</keyword>
<dbReference type="InterPro" id="IPR029039">
    <property type="entry name" value="Flavoprotein-like_sf"/>
</dbReference>
<gene>
    <name evidence="4" type="ORF">H8876_05825</name>
</gene>
<dbReference type="Pfam" id="PF03358">
    <property type="entry name" value="FMN_red"/>
    <property type="match status" value="1"/>
</dbReference>
<accession>A0A923SLQ6</accession>
<keyword evidence="1" id="KW-0285">Flavoprotein</keyword>
<dbReference type="PANTHER" id="PTHR43278:SF4">
    <property type="entry name" value="NAD(P)H-DEPENDENT FMN-CONTAINING OXIDOREDUCTASE YWQN-RELATED"/>
    <property type="match status" value="1"/>
</dbReference>
<comment type="caution">
    <text evidence="4">The sequence shown here is derived from an EMBL/GenBank/DDBJ whole genome shotgun (WGS) entry which is preliminary data.</text>
</comment>
<dbReference type="Proteomes" id="UP000644115">
    <property type="component" value="Unassembled WGS sequence"/>
</dbReference>
<evidence type="ECO:0000259" key="3">
    <source>
        <dbReference type="Pfam" id="PF03358"/>
    </source>
</evidence>
<sequence>MKVLMLNGSSNKKGCTFTALEEIGKILTEENIQYEIVQIGPGRIRDCNGCMMCNGVKCVFEDDPVNEFVEKAHKADGFVFGTPVYYAHPTGRILSFLDRAFFSCCDGLSYKAFAHKPAAAIASARRAGTSASLDVLQKYFTIAQMPVVSSTYWNMVHGWKPSDVKKDLEGLQTMHNLGRNMAWLLKSIEAGKRAGILPPVQESGNMTNFI</sequence>
<protein>
    <submittedName>
        <fullName evidence="4">Flavodoxin family protein</fullName>
    </submittedName>
</protein>
<dbReference type="EMBL" id="JACRWC010000072">
    <property type="protein sequence ID" value="MBC5999514.1"/>
    <property type="molecule type" value="Genomic_DNA"/>
</dbReference>
<evidence type="ECO:0000256" key="2">
    <source>
        <dbReference type="ARBA" id="ARBA00022643"/>
    </source>
</evidence>
<keyword evidence="5" id="KW-1185">Reference proteome</keyword>
<dbReference type="Gene3D" id="3.40.50.360">
    <property type="match status" value="1"/>
</dbReference>
<dbReference type="PANTHER" id="PTHR43278">
    <property type="entry name" value="NAD(P)H-DEPENDENT FMN-CONTAINING OXIDOREDUCTASE YWQN-RELATED"/>
    <property type="match status" value="1"/>
</dbReference>
<dbReference type="GO" id="GO:0016491">
    <property type="term" value="F:oxidoreductase activity"/>
    <property type="evidence" value="ECO:0007669"/>
    <property type="project" value="InterPro"/>
</dbReference>
<dbReference type="InterPro" id="IPR005025">
    <property type="entry name" value="FMN_Rdtase-like_dom"/>
</dbReference>
<proteinExistence type="predicted"/>
<dbReference type="InterPro" id="IPR051796">
    <property type="entry name" value="ISF_SsuE-like"/>
</dbReference>
<evidence type="ECO:0000313" key="4">
    <source>
        <dbReference type="EMBL" id="MBC5999514.1"/>
    </source>
</evidence>
<reference evidence="4" key="1">
    <citation type="submission" date="2020-08" db="EMBL/GenBank/DDBJ databases">
        <authorList>
            <person name="Liu C."/>
            <person name="Sun Q."/>
        </authorList>
    </citation>
    <scope>NUCLEOTIDE SEQUENCE</scope>
    <source>
        <strain evidence="4">BX16</strain>
    </source>
</reference>
<feature type="domain" description="NADPH-dependent FMN reductase-like" evidence="3">
    <location>
        <begin position="1"/>
        <end position="159"/>
    </location>
</feature>
<organism evidence="4 5">
    <name type="scientific">Lentihominibacter faecis</name>
    <dbReference type="NCBI Taxonomy" id="2764712"/>
    <lineage>
        <taxon>Bacteria</taxon>
        <taxon>Bacillati</taxon>
        <taxon>Bacillota</taxon>
        <taxon>Clostridia</taxon>
        <taxon>Peptostreptococcales</taxon>
        <taxon>Anaerovoracaceae</taxon>
        <taxon>Lentihominibacter</taxon>
    </lineage>
</organism>